<evidence type="ECO:0000256" key="2">
    <source>
        <dbReference type="ARBA" id="ARBA00022679"/>
    </source>
</evidence>
<dbReference type="Gene3D" id="3.40.50.150">
    <property type="entry name" value="Vaccinia Virus protein VP39"/>
    <property type="match status" value="1"/>
</dbReference>
<accession>A0ABU3GWY1</accession>
<comment type="caution">
    <text evidence="4">The sequence shown here is derived from an EMBL/GenBank/DDBJ whole genome shotgun (WGS) entry which is preliminary data.</text>
</comment>
<evidence type="ECO:0000256" key="3">
    <source>
        <dbReference type="ARBA" id="ARBA00022691"/>
    </source>
</evidence>
<keyword evidence="1 4" id="KW-0489">Methyltransferase</keyword>
<keyword evidence="5" id="KW-1185">Reference proteome</keyword>
<evidence type="ECO:0000313" key="4">
    <source>
        <dbReference type="EMBL" id="MDT3403507.1"/>
    </source>
</evidence>
<dbReference type="EMBL" id="JAVLVU010000001">
    <property type="protein sequence ID" value="MDT3403507.1"/>
    <property type="molecule type" value="Genomic_DNA"/>
</dbReference>
<keyword evidence="3" id="KW-0949">S-adenosyl-L-methionine</keyword>
<dbReference type="InterPro" id="IPR050362">
    <property type="entry name" value="Cation-dep_OMT"/>
</dbReference>
<proteinExistence type="predicted"/>
<gene>
    <name evidence="4" type="ORF">QE417_002579</name>
</gene>
<dbReference type="InterPro" id="IPR029063">
    <property type="entry name" value="SAM-dependent_MTases_sf"/>
</dbReference>
<keyword evidence="2 4" id="KW-0808">Transferase</keyword>
<dbReference type="CDD" id="cd02440">
    <property type="entry name" value="AdoMet_MTases"/>
    <property type="match status" value="1"/>
</dbReference>
<protein>
    <submittedName>
        <fullName evidence="4">Caffeoyl-CoA O-methyltransferase</fullName>
        <ecNumber evidence="4">2.1.1.104</ecNumber>
    </submittedName>
</protein>
<dbReference type="RefSeq" id="WP_311950546.1">
    <property type="nucleotide sequence ID" value="NZ_JAVLVU010000001.1"/>
</dbReference>
<dbReference type="GO" id="GO:0032259">
    <property type="term" value="P:methylation"/>
    <property type="evidence" value="ECO:0007669"/>
    <property type="project" value="UniProtKB-KW"/>
</dbReference>
<reference evidence="5" key="1">
    <citation type="submission" date="2023-07" db="EMBL/GenBank/DDBJ databases">
        <title>Functional and genomic diversity of the sorghum phyllosphere microbiome.</title>
        <authorList>
            <person name="Shade A."/>
        </authorList>
    </citation>
    <scope>NUCLEOTIDE SEQUENCE [LARGE SCALE GENOMIC DNA]</scope>
    <source>
        <strain evidence="5">SORGH_AS_0422</strain>
    </source>
</reference>
<dbReference type="InterPro" id="IPR002935">
    <property type="entry name" value="SAM_O-MeTrfase"/>
</dbReference>
<dbReference type="PROSITE" id="PS51682">
    <property type="entry name" value="SAM_OMT_I"/>
    <property type="match status" value="1"/>
</dbReference>
<dbReference type="SUPFAM" id="SSF53335">
    <property type="entry name" value="S-adenosyl-L-methionine-dependent methyltransferases"/>
    <property type="match status" value="1"/>
</dbReference>
<dbReference type="PANTHER" id="PTHR10509:SF14">
    <property type="entry name" value="CAFFEOYL-COA O-METHYLTRANSFERASE 3-RELATED"/>
    <property type="match status" value="1"/>
</dbReference>
<dbReference type="Pfam" id="PF01596">
    <property type="entry name" value="Methyltransf_3"/>
    <property type="match status" value="1"/>
</dbReference>
<evidence type="ECO:0000313" key="5">
    <source>
        <dbReference type="Proteomes" id="UP001258315"/>
    </source>
</evidence>
<organism evidence="4 5">
    <name type="scientific">Mucilaginibacter terrae</name>
    <dbReference type="NCBI Taxonomy" id="1955052"/>
    <lineage>
        <taxon>Bacteria</taxon>
        <taxon>Pseudomonadati</taxon>
        <taxon>Bacteroidota</taxon>
        <taxon>Sphingobacteriia</taxon>
        <taxon>Sphingobacteriales</taxon>
        <taxon>Sphingobacteriaceae</taxon>
        <taxon>Mucilaginibacter</taxon>
    </lineage>
</organism>
<dbReference type="GO" id="GO:0042409">
    <property type="term" value="F:caffeoyl-CoA O-methyltransferase activity"/>
    <property type="evidence" value="ECO:0007669"/>
    <property type="project" value="UniProtKB-EC"/>
</dbReference>
<dbReference type="PANTHER" id="PTHR10509">
    <property type="entry name" value="O-METHYLTRANSFERASE-RELATED"/>
    <property type="match status" value="1"/>
</dbReference>
<name>A0ABU3GWY1_9SPHI</name>
<evidence type="ECO:0000256" key="1">
    <source>
        <dbReference type="ARBA" id="ARBA00022603"/>
    </source>
</evidence>
<sequence>MKLVKKVKKPDICRMEILDPQLQTYLETHCDPEPEALKKINRDTYLKQLKPNMLSGHYQGRLLSMLSKMVQPKLVLEIGTFTGYATICLAEGLTEGGKVHTIEVNREQEDTLRNNFELADVQDRIELYIGDAQDVLFGLSENIYDLAFIDADKKSNLTYFELIIDKIRPGGLIIIDNVLWKGKVYGDANDTDTQLFRKLNDTIAVNTQVEKLILPVRDGVLVIRKK</sequence>
<dbReference type="EC" id="2.1.1.104" evidence="4"/>
<dbReference type="Proteomes" id="UP001258315">
    <property type="component" value="Unassembled WGS sequence"/>
</dbReference>